<name>A0ABV0Z5R9_9TELE</name>
<organism evidence="2 3">
    <name type="scientific">Ameca splendens</name>
    <dbReference type="NCBI Taxonomy" id="208324"/>
    <lineage>
        <taxon>Eukaryota</taxon>
        <taxon>Metazoa</taxon>
        <taxon>Chordata</taxon>
        <taxon>Craniata</taxon>
        <taxon>Vertebrata</taxon>
        <taxon>Euteleostomi</taxon>
        <taxon>Actinopterygii</taxon>
        <taxon>Neopterygii</taxon>
        <taxon>Teleostei</taxon>
        <taxon>Neoteleostei</taxon>
        <taxon>Acanthomorphata</taxon>
        <taxon>Ovalentaria</taxon>
        <taxon>Atherinomorphae</taxon>
        <taxon>Cyprinodontiformes</taxon>
        <taxon>Goodeidae</taxon>
        <taxon>Ameca</taxon>
    </lineage>
</organism>
<keyword evidence="3" id="KW-1185">Reference proteome</keyword>
<feature type="compositionally biased region" description="Low complexity" evidence="1">
    <location>
        <begin position="11"/>
        <end position="20"/>
    </location>
</feature>
<proteinExistence type="predicted"/>
<evidence type="ECO:0000313" key="3">
    <source>
        <dbReference type="Proteomes" id="UP001469553"/>
    </source>
</evidence>
<feature type="compositionally biased region" description="Basic residues" evidence="1">
    <location>
        <begin position="1"/>
        <end position="10"/>
    </location>
</feature>
<protein>
    <submittedName>
        <fullName evidence="2">Uncharacterized protein</fullName>
    </submittedName>
</protein>
<feature type="compositionally biased region" description="Polar residues" evidence="1">
    <location>
        <begin position="56"/>
        <end position="65"/>
    </location>
</feature>
<reference evidence="2 3" key="1">
    <citation type="submission" date="2021-06" db="EMBL/GenBank/DDBJ databases">
        <authorList>
            <person name="Palmer J.M."/>
        </authorList>
    </citation>
    <scope>NUCLEOTIDE SEQUENCE [LARGE SCALE GENOMIC DNA]</scope>
    <source>
        <strain evidence="2 3">AS_MEX2019</strain>
        <tissue evidence="2">Muscle</tissue>
    </source>
</reference>
<feature type="region of interest" description="Disordered" evidence="1">
    <location>
        <begin position="1"/>
        <end position="25"/>
    </location>
</feature>
<dbReference type="Proteomes" id="UP001469553">
    <property type="component" value="Unassembled WGS sequence"/>
</dbReference>
<evidence type="ECO:0000313" key="2">
    <source>
        <dbReference type="EMBL" id="MEQ2301544.1"/>
    </source>
</evidence>
<accession>A0ABV0Z5R9</accession>
<comment type="caution">
    <text evidence="2">The sequence shown here is derived from an EMBL/GenBank/DDBJ whole genome shotgun (WGS) entry which is preliminary data.</text>
</comment>
<sequence>MSSRIFKSKHPTPQQTQTQTSENISVQIPANEKEEELHYGDVNFLQRRPEAFTLPAQHSGQQEMAYSQIKVSDAPPEDLYDQVKKT</sequence>
<gene>
    <name evidence="2" type="ORF">AMECASPLE_037135</name>
</gene>
<feature type="region of interest" description="Disordered" evidence="1">
    <location>
        <begin position="55"/>
        <end position="86"/>
    </location>
</feature>
<dbReference type="EMBL" id="JAHRIP010053177">
    <property type="protein sequence ID" value="MEQ2301544.1"/>
    <property type="molecule type" value="Genomic_DNA"/>
</dbReference>
<evidence type="ECO:0000256" key="1">
    <source>
        <dbReference type="SAM" id="MobiDB-lite"/>
    </source>
</evidence>